<sequence>MATAEPTHADDAEPSRGAGPRIGVRTRYVEGAESPRTAEPLEKAVPPDTSASRDPGEGPTGPGEDSGSAASEDPVDAAEHPEVPEGPAAEGTGDTGTDTHADADADAGTSTGVDTRFRRFVRHPAVLATALAGVLHIIWFFTFANSGGDLAAQDAWAEFVGRNPGSAYNLAWYGGMHPVSYSVVSPYLMAVLGVRTTLMIAGTISAGLLTLVLMRSRAVRDPKWPALAGVFALLCNAVSGRVTFGLGMVFALGATAVVFCWPYRWRYKRWAKALCAAPLAALATAASPVAGLFVGFVAVALFLQKRRPGAWALGLAPAAVVGVSAWMFPFSGTQPMLFASVLLPFTYSVFVFFLVPKEWKTVRITAAVYGLAVLLVWLISSQIGSNISRLPMLLGGVALIAALPFTVPRSRKWYVIIVAFVGLNTWIGFKAVDDIVHTTPAASWARELAPLVNQLQEAGADKGRVEVVPARSHREASALAPYVNLARGWNRQADMERNPLFYDDTLNSANYHEWLQRWAVHYVVVPKGEPDGDGGERERELVQRGMTYLKQVWGDANWQLFEVTDPTPMADPPAVVDRAEQGELTLEVKRAGRVLIRIPYSPWLGLVDAEGKSLKPPQETEESKQREDGVPKTYDNVNGCLMETEEDAMGDQWTELLAPRAGTYRLAAPYQFPRGTGCPEELRAEVRGSEG</sequence>
<keyword evidence="2" id="KW-0812">Transmembrane</keyword>
<dbReference type="KEGG" id="sgm:GCM10017557_35390"/>
<gene>
    <name evidence="3" type="ORF">GCM10017557_35390</name>
</gene>
<keyword evidence="2" id="KW-0472">Membrane</keyword>
<name>A0A7G1P4D2_9ACTN</name>
<feature type="compositionally biased region" description="Basic and acidic residues" evidence="1">
    <location>
        <begin position="621"/>
        <end position="630"/>
    </location>
</feature>
<feature type="transmembrane region" description="Helical" evidence="2">
    <location>
        <begin position="125"/>
        <end position="144"/>
    </location>
</feature>
<reference evidence="3 4" key="1">
    <citation type="journal article" date="2014" name="Int. J. Syst. Evol. Microbiol.">
        <title>Complete genome sequence of Corynebacterium casei LMG S-19264T (=DSM 44701T), isolated from a smear-ripened cheese.</title>
        <authorList>
            <consortium name="US DOE Joint Genome Institute (JGI-PGF)"/>
            <person name="Walter F."/>
            <person name="Albersmeier A."/>
            <person name="Kalinowski J."/>
            <person name="Ruckert C."/>
        </authorList>
    </citation>
    <scope>NUCLEOTIDE SEQUENCE [LARGE SCALE GENOMIC DNA]</scope>
    <source>
        <strain evidence="3 4">JCM 4677</strain>
    </source>
</reference>
<feature type="transmembrane region" description="Helical" evidence="2">
    <location>
        <begin position="226"/>
        <end position="259"/>
    </location>
</feature>
<dbReference type="AlphaFoldDB" id="A0A7G1P4D2"/>
<protein>
    <submittedName>
        <fullName evidence="3">MFS transporter</fullName>
    </submittedName>
</protein>
<keyword evidence="2" id="KW-1133">Transmembrane helix</keyword>
<feature type="transmembrane region" description="Helical" evidence="2">
    <location>
        <begin position="310"/>
        <end position="330"/>
    </location>
</feature>
<dbReference type="Proteomes" id="UP000516444">
    <property type="component" value="Chromosome"/>
</dbReference>
<feature type="region of interest" description="Disordered" evidence="1">
    <location>
        <begin position="610"/>
        <end position="634"/>
    </location>
</feature>
<evidence type="ECO:0000256" key="1">
    <source>
        <dbReference type="SAM" id="MobiDB-lite"/>
    </source>
</evidence>
<keyword evidence="4" id="KW-1185">Reference proteome</keyword>
<feature type="compositionally biased region" description="Low complexity" evidence="1">
    <location>
        <begin position="86"/>
        <end position="96"/>
    </location>
</feature>
<proteinExistence type="predicted"/>
<feature type="transmembrane region" description="Helical" evidence="2">
    <location>
        <begin position="362"/>
        <end position="380"/>
    </location>
</feature>
<organism evidence="3 4">
    <name type="scientific">Streptomyces aurantiacus</name>
    <dbReference type="NCBI Taxonomy" id="47760"/>
    <lineage>
        <taxon>Bacteria</taxon>
        <taxon>Bacillati</taxon>
        <taxon>Actinomycetota</taxon>
        <taxon>Actinomycetes</taxon>
        <taxon>Kitasatosporales</taxon>
        <taxon>Streptomycetaceae</taxon>
        <taxon>Streptomyces</taxon>
        <taxon>Streptomyces aurantiacus group</taxon>
    </lineage>
</organism>
<feature type="region of interest" description="Disordered" evidence="1">
    <location>
        <begin position="1"/>
        <end position="111"/>
    </location>
</feature>
<evidence type="ECO:0000256" key="2">
    <source>
        <dbReference type="SAM" id="Phobius"/>
    </source>
</evidence>
<feature type="transmembrane region" description="Helical" evidence="2">
    <location>
        <begin position="187"/>
        <end position="214"/>
    </location>
</feature>
<evidence type="ECO:0000313" key="3">
    <source>
        <dbReference type="EMBL" id="BCL28680.1"/>
    </source>
</evidence>
<feature type="transmembrane region" description="Helical" evidence="2">
    <location>
        <begin position="413"/>
        <end position="429"/>
    </location>
</feature>
<dbReference type="EMBL" id="AP023440">
    <property type="protein sequence ID" value="BCL28680.1"/>
    <property type="molecule type" value="Genomic_DNA"/>
</dbReference>
<accession>A0A7G1P4D2</accession>
<feature type="transmembrane region" description="Helical" evidence="2">
    <location>
        <begin position="336"/>
        <end position="355"/>
    </location>
</feature>
<evidence type="ECO:0000313" key="4">
    <source>
        <dbReference type="Proteomes" id="UP000516444"/>
    </source>
</evidence>
<feature type="transmembrane region" description="Helical" evidence="2">
    <location>
        <begin position="386"/>
        <end position="406"/>
    </location>
</feature>
<feature type="transmembrane region" description="Helical" evidence="2">
    <location>
        <begin position="279"/>
        <end position="303"/>
    </location>
</feature>